<dbReference type="Proteomes" id="UP001363010">
    <property type="component" value="Unassembled WGS sequence"/>
</dbReference>
<keyword evidence="2" id="KW-1185">Reference proteome</keyword>
<protein>
    <submittedName>
        <fullName evidence="1">Uncharacterized protein</fullName>
    </submittedName>
</protein>
<comment type="caution">
    <text evidence="1">The sequence shown here is derived from an EMBL/GenBank/DDBJ whole genome shotgun (WGS) entry which is preliminary data.</text>
</comment>
<proteinExistence type="predicted"/>
<reference evidence="1 2" key="1">
    <citation type="submission" date="2024-03" db="EMBL/GenBank/DDBJ databases">
        <title>Novel species of the genus Variovorax.</title>
        <authorList>
            <person name="Liu Q."/>
            <person name="Xin Y.-H."/>
        </authorList>
    </citation>
    <scope>NUCLEOTIDE SEQUENCE [LARGE SCALE GENOMIC DNA]</scope>
    <source>
        <strain evidence="1 2">KACC 18501</strain>
    </source>
</reference>
<organism evidence="1 2">
    <name type="scientific">Variovorax humicola</name>
    <dbReference type="NCBI Taxonomy" id="1769758"/>
    <lineage>
        <taxon>Bacteria</taxon>
        <taxon>Pseudomonadati</taxon>
        <taxon>Pseudomonadota</taxon>
        <taxon>Betaproteobacteria</taxon>
        <taxon>Burkholderiales</taxon>
        <taxon>Comamonadaceae</taxon>
        <taxon>Variovorax</taxon>
    </lineage>
</organism>
<evidence type="ECO:0000313" key="1">
    <source>
        <dbReference type="EMBL" id="MEJ8826974.1"/>
    </source>
</evidence>
<evidence type="ECO:0000313" key="2">
    <source>
        <dbReference type="Proteomes" id="UP001363010"/>
    </source>
</evidence>
<accession>A0ABU8WAB4</accession>
<dbReference type="RefSeq" id="WP_340368003.1">
    <property type="nucleotide sequence ID" value="NZ_JBBKZV010000046.1"/>
</dbReference>
<name>A0ABU8WAB4_9BURK</name>
<gene>
    <name evidence="1" type="ORF">WKW80_34095</name>
</gene>
<dbReference type="EMBL" id="JBBKZV010000046">
    <property type="protein sequence ID" value="MEJ8826974.1"/>
    <property type="molecule type" value="Genomic_DNA"/>
</dbReference>
<sequence length="51" mass="5380">MQIKLSLAVCEGAFESEPKPLLMLELDSQPSIETLGLSLANGKPDGQEPPG</sequence>